<dbReference type="Proteomes" id="UP000535182">
    <property type="component" value="Unassembled WGS sequence"/>
</dbReference>
<dbReference type="InterPro" id="IPR023296">
    <property type="entry name" value="Glyco_hydro_beta-prop_sf"/>
</dbReference>
<dbReference type="EMBL" id="JACHEB010000001">
    <property type="protein sequence ID" value="MBB5326881.1"/>
    <property type="molecule type" value="Genomic_DNA"/>
</dbReference>
<dbReference type="SUPFAM" id="SSF75005">
    <property type="entry name" value="Arabinanase/levansucrase/invertase"/>
    <property type="match status" value="1"/>
</dbReference>
<reference evidence="1 2" key="1">
    <citation type="submission" date="2020-08" db="EMBL/GenBank/DDBJ databases">
        <title>Genomic Encyclopedia of Type Strains, Phase IV (KMG-V): Genome sequencing to study the core and pangenomes of soil and plant-associated prokaryotes.</title>
        <authorList>
            <person name="Whitman W."/>
        </authorList>
    </citation>
    <scope>NUCLEOTIDE SEQUENCE [LARGE SCALE GENOMIC DNA]</scope>
    <source>
        <strain evidence="1 2">X5P2</strain>
    </source>
</reference>
<comment type="caution">
    <text evidence="1">The sequence shown here is derived from an EMBL/GenBank/DDBJ whole genome shotgun (WGS) entry which is preliminary data.</text>
</comment>
<keyword evidence="2" id="KW-1185">Reference proteome</keyword>
<proteinExistence type="predicted"/>
<evidence type="ECO:0000313" key="2">
    <source>
        <dbReference type="Proteomes" id="UP000535182"/>
    </source>
</evidence>
<dbReference type="RefSeq" id="WP_183973117.1">
    <property type="nucleotide sequence ID" value="NZ_JACHEB010000001.1"/>
</dbReference>
<gene>
    <name evidence="1" type="ORF">HDF14_000475</name>
</gene>
<name>A0A9X0QAA7_9BACT</name>
<dbReference type="Gene3D" id="2.115.10.20">
    <property type="entry name" value="Glycosyl hydrolase domain, family 43"/>
    <property type="match status" value="1"/>
</dbReference>
<protein>
    <submittedName>
        <fullName evidence="1">Uncharacterized protein</fullName>
    </submittedName>
</protein>
<sequence length="500" mass="53690">MHFFKIGYGGVASPRMGQGVPRRLGDLIWFGLLLYLIGCGSGGPPPGAVVGRSGRWDYTPSVIQTGHVQQFWWCGEAQNPAKPSQDTDTIMYESIDLVSGKRVGPEVALAETPGAWDSAFTCNPQVVQGKFSNPLGDGQTYTYALYYVGTPNGGGGGNAIGVAFSNDGISWKKYSSPVIPATSNEYGVAQPVPYNSDGRQAITLFYEDGDPEDVHREAVSSDGVHFKIGSLLTTNGLNLVSDHPTWADMAFNTADGYWYALYNLGGRATSTTGGIMEYGQWGFQLYRIPQADLLIGKTGWQELKTFDTNLTGYESNFLPGLLQDGYGNLYQDGSGTVQIFPSFSNVQVAWDESPTSAAADAKLTNWDIGLVSWSPNDATLYELNLYSHGTSHRVTTGSIDTTVFTLEKTLGRLYPAPQAGATVALYGCKAGNTDAFVSLDSDCEGQYVIGLNGYLYGLPPAGVAVVAIYRCSASHDHFVSTDPACEGSHTDELLGYILPE</sequence>
<accession>A0A9X0QAA7</accession>
<evidence type="ECO:0000313" key="1">
    <source>
        <dbReference type="EMBL" id="MBB5326881.1"/>
    </source>
</evidence>
<organism evidence="1 2">
    <name type="scientific">Tunturiibacter gelidiferens</name>
    <dbReference type="NCBI Taxonomy" id="3069689"/>
    <lineage>
        <taxon>Bacteria</taxon>
        <taxon>Pseudomonadati</taxon>
        <taxon>Acidobacteriota</taxon>
        <taxon>Terriglobia</taxon>
        <taxon>Terriglobales</taxon>
        <taxon>Acidobacteriaceae</taxon>
        <taxon>Tunturiibacter</taxon>
    </lineage>
</organism>
<dbReference type="AlphaFoldDB" id="A0A9X0QAA7"/>